<feature type="chain" id="PRO_5045225137" evidence="6">
    <location>
        <begin position="24"/>
        <end position="560"/>
    </location>
</feature>
<protein>
    <submittedName>
        <fullName evidence="8">Peptide ABC transporter substrate-binding protein</fullName>
    </submittedName>
</protein>
<evidence type="ECO:0000256" key="1">
    <source>
        <dbReference type="ARBA" id="ARBA00004196"/>
    </source>
</evidence>
<organism evidence="8 9">
    <name type="scientific">Blautia hansenii</name>
    <name type="common">Ruminococcus hansenii</name>
    <dbReference type="NCBI Taxonomy" id="1322"/>
    <lineage>
        <taxon>Bacteria</taxon>
        <taxon>Bacillati</taxon>
        <taxon>Bacillota</taxon>
        <taxon>Clostridia</taxon>
        <taxon>Lachnospirales</taxon>
        <taxon>Lachnospiraceae</taxon>
        <taxon>Blautia</taxon>
    </lineage>
</organism>
<dbReference type="Pfam" id="PF00496">
    <property type="entry name" value="SBP_bac_5"/>
    <property type="match status" value="1"/>
</dbReference>
<dbReference type="RefSeq" id="WP_173747417.1">
    <property type="nucleotide sequence ID" value="NZ_JAAITA010000001.1"/>
</dbReference>
<keyword evidence="9" id="KW-1185">Reference proteome</keyword>
<dbReference type="Gene3D" id="3.10.105.10">
    <property type="entry name" value="Dipeptide-binding Protein, Domain 3"/>
    <property type="match status" value="1"/>
</dbReference>
<proteinExistence type="inferred from homology"/>
<evidence type="ECO:0000256" key="4">
    <source>
        <dbReference type="ARBA" id="ARBA00022729"/>
    </source>
</evidence>
<reference evidence="8 9" key="1">
    <citation type="journal article" date="2020" name="Cell Host Microbe">
        <title>Functional and Genomic Variation between Human-Derived Isolates of Lachnospiraceae Reveals Inter- and Intra-Species Diversity.</title>
        <authorList>
            <person name="Sorbara M.T."/>
            <person name="Littmann E.R."/>
            <person name="Fontana E."/>
            <person name="Moody T.U."/>
            <person name="Kohout C.E."/>
            <person name="Gjonbalaj M."/>
            <person name="Eaton V."/>
            <person name="Seok R."/>
            <person name="Leiner I.M."/>
            <person name="Pamer E.G."/>
        </authorList>
    </citation>
    <scope>NUCLEOTIDE SEQUENCE [LARGE SCALE GENOMIC DNA]</scope>
    <source>
        <strain evidence="8 9">MSK.15.26</strain>
    </source>
</reference>
<comment type="similarity">
    <text evidence="2">Belongs to the bacterial solute-binding protein 5 family.</text>
</comment>
<dbReference type="InterPro" id="IPR030678">
    <property type="entry name" value="Peptide/Ni-bd"/>
</dbReference>
<evidence type="ECO:0000256" key="6">
    <source>
        <dbReference type="SAM" id="SignalP"/>
    </source>
</evidence>
<dbReference type="PANTHER" id="PTHR30290">
    <property type="entry name" value="PERIPLASMIC BINDING COMPONENT OF ABC TRANSPORTER"/>
    <property type="match status" value="1"/>
</dbReference>
<gene>
    <name evidence="8" type="ORF">G5A70_01845</name>
</gene>
<dbReference type="CDD" id="cd08504">
    <property type="entry name" value="PBP2_OppA"/>
    <property type="match status" value="1"/>
</dbReference>
<evidence type="ECO:0000256" key="3">
    <source>
        <dbReference type="ARBA" id="ARBA00022448"/>
    </source>
</evidence>
<dbReference type="EMBL" id="JAAITA010000001">
    <property type="protein sequence ID" value="NSJ84951.1"/>
    <property type="molecule type" value="Genomic_DNA"/>
</dbReference>
<dbReference type="PIRSF" id="PIRSF002741">
    <property type="entry name" value="MppA"/>
    <property type="match status" value="1"/>
</dbReference>
<dbReference type="PANTHER" id="PTHR30290:SF10">
    <property type="entry name" value="PERIPLASMIC OLIGOPEPTIDE-BINDING PROTEIN-RELATED"/>
    <property type="match status" value="1"/>
</dbReference>
<name>A0ABX2I6R3_BLAHA</name>
<dbReference type="Gene3D" id="3.40.190.10">
    <property type="entry name" value="Periplasmic binding protein-like II"/>
    <property type="match status" value="1"/>
</dbReference>
<dbReference type="Proteomes" id="UP000822142">
    <property type="component" value="Unassembled WGS sequence"/>
</dbReference>
<dbReference type="PROSITE" id="PS51257">
    <property type="entry name" value="PROKAR_LIPOPROTEIN"/>
    <property type="match status" value="1"/>
</dbReference>
<dbReference type="Gene3D" id="3.90.76.10">
    <property type="entry name" value="Dipeptide-binding Protein, Domain 1"/>
    <property type="match status" value="1"/>
</dbReference>
<evidence type="ECO:0000313" key="9">
    <source>
        <dbReference type="Proteomes" id="UP000822142"/>
    </source>
</evidence>
<evidence type="ECO:0000313" key="8">
    <source>
        <dbReference type="EMBL" id="NSJ84951.1"/>
    </source>
</evidence>
<keyword evidence="3" id="KW-0813">Transport</keyword>
<evidence type="ECO:0000259" key="7">
    <source>
        <dbReference type="Pfam" id="PF00496"/>
    </source>
</evidence>
<feature type="signal peptide" evidence="6">
    <location>
        <begin position="1"/>
        <end position="23"/>
    </location>
</feature>
<dbReference type="InterPro" id="IPR039424">
    <property type="entry name" value="SBP_5"/>
</dbReference>
<comment type="caution">
    <text evidence="8">The sequence shown here is derived from an EMBL/GenBank/DDBJ whole genome shotgun (WGS) entry which is preliminary data.</text>
</comment>
<dbReference type="InterPro" id="IPR000914">
    <property type="entry name" value="SBP_5_dom"/>
</dbReference>
<dbReference type="SUPFAM" id="SSF53850">
    <property type="entry name" value="Periplasmic binding protein-like II"/>
    <property type="match status" value="1"/>
</dbReference>
<evidence type="ECO:0000256" key="2">
    <source>
        <dbReference type="ARBA" id="ARBA00005695"/>
    </source>
</evidence>
<comment type="subcellular location">
    <subcellularLocation>
        <location evidence="1">Cell envelope</location>
    </subcellularLocation>
</comment>
<feature type="domain" description="Solute-binding protein family 5" evidence="7">
    <location>
        <begin position="97"/>
        <end position="484"/>
    </location>
</feature>
<keyword evidence="4 6" id="KW-0732">Signal</keyword>
<evidence type="ECO:0000256" key="5">
    <source>
        <dbReference type="SAM" id="MobiDB-lite"/>
    </source>
</evidence>
<accession>A0ABX2I6R3</accession>
<sequence>MKMKKVLAMALASAMILSLGACGSSSGDKKAEGTSDGGAKTETSSTGFAGTPEEDSYTIDLRAEPPELNSMLTTDVASGDILRMVMSGLYKLDENDKPVPDLAEETTVSDDKRTYTMKLRQDAKWTNGEPVTANDFVFAYQAVCNKETASSYAFIIYDNLLNGKEVYEGTKDPSELGVKAIDDYTLEVTFVNPIPYAEHLFSFSTYYPVNQKAYEEIGAEHYGDEMDQLVTNGAYTISEWVHNDHITLTANEDFYDPDRVAVKTVRYNMMNDSNARMNAFQAGQIDCINLTGDQTVQAESLGIHVENYVNNSNWYIQFNTKKTDKGLDNANIRRALGLALDTQSLCDNILKDGSVPATGLVPTGIAGANDVLYREAAGDITGYNAEEAKKALEKGLQETGLKAEDLKLSFLCDDTDGAQRDAQFMQEQWKSVLGLNVEITPQPFKSRLASMNSGDFDMVYAGWAPDYNDAMTFLDLFTTTNGNNYGKYSNTEYDKLIADAMVEADPAARQDLLVKAETLVTQTDAAVYPIYFSAVSYAVSDKVQNMTRTGFQEFDFTDAK</sequence>
<feature type="region of interest" description="Disordered" evidence="5">
    <location>
        <begin position="23"/>
        <end position="56"/>
    </location>
</feature>